<organism evidence="10 11">
    <name type="scientific">Halolactibacillus halophilus</name>
    <dbReference type="NCBI Taxonomy" id="306540"/>
    <lineage>
        <taxon>Bacteria</taxon>
        <taxon>Bacillati</taxon>
        <taxon>Bacillota</taxon>
        <taxon>Bacilli</taxon>
        <taxon>Bacillales</taxon>
        <taxon>Bacillaceae</taxon>
        <taxon>Halolactibacillus</taxon>
    </lineage>
</organism>
<dbReference type="Proteomes" id="UP000321547">
    <property type="component" value="Unassembled WGS sequence"/>
</dbReference>
<accession>A0A1I5PX72</accession>
<keyword evidence="3" id="KW-0813">Transport</keyword>
<feature type="transmembrane region" description="Helical" evidence="8">
    <location>
        <begin position="151"/>
        <end position="173"/>
    </location>
</feature>
<name>A0A1I5PX72_9BACI</name>
<evidence type="ECO:0000256" key="1">
    <source>
        <dbReference type="ARBA" id="ARBA00004651"/>
    </source>
</evidence>
<dbReference type="GO" id="GO:0022857">
    <property type="term" value="F:transmembrane transporter activity"/>
    <property type="evidence" value="ECO:0007669"/>
    <property type="project" value="InterPro"/>
</dbReference>
<feature type="transmembrane region" description="Helical" evidence="8">
    <location>
        <begin position="119"/>
        <end position="139"/>
    </location>
</feature>
<dbReference type="GO" id="GO:0005886">
    <property type="term" value="C:plasma membrane"/>
    <property type="evidence" value="ECO:0007669"/>
    <property type="project" value="UniProtKB-SubCell"/>
</dbReference>
<dbReference type="STRING" id="306540.SAMN05421839_11729"/>
<evidence type="ECO:0000313" key="12">
    <source>
        <dbReference type="Proteomes" id="UP000321547"/>
    </source>
</evidence>
<dbReference type="Proteomes" id="UP000242243">
    <property type="component" value="Unassembled WGS sequence"/>
</dbReference>
<gene>
    <name evidence="9" type="primary">fhuB</name>
    <name evidence="9" type="ORF">HHA03_17780</name>
    <name evidence="10" type="ORF">SAMN05421839_11729</name>
</gene>
<evidence type="ECO:0000256" key="8">
    <source>
        <dbReference type="SAM" id="Phobius"/>
    </source>
</evidence>
<dbReference type="InterPro" id="IPR000522">
    <property type="entry name" value="ABC_transptr_permease_BtuC"/>
</dbReference>
<evidence type="ECO:0000313" key="10">
    <source>
        <dbReference type="EMBL" id="SFP38703.1"/>
    </source>
</evidence>
<feature type="transmembrane region" description="Helical" evidence="8">
    <location>
        <begin position="94"/>
        <end position="113"/>
    </location>
</feature>
<dbReference type="Gene3D" id="1.10.3470.10">
    <property type="entry name" value="ABC transporter involved in vitamin B12 uptake, BtuC"/>
    <property type="match status" value="1"/>
</dbReference>
<evidence type="ECO:0000256" key="7">
    <source>
        <dbReference type="ARBA" id="ARBA00023136"/>
    </source>
</evidence>
<comment type="subcellular location">
    <subcellularLocation>
        <location evidence="1">Cell membrane</location>
        <topology evidence="1">Multi-pass membrane protein</topology>
    </subcellularLocation>
</comment>
<evidence type="ECO:0000313" key="9">
    <source>
        <dbReference type="EMBL" id="GEM02246.1"/>
    </source>
</evidence>
<proteinExistence type="inferred from homology"/>
<dbReference type="EMBL" id="FOXC01000017">
    <property type="protein sequence ID" value="SFP38703.1"/>
    <property type="molecule type" value="Genomic_DNA"/>
</dbReference>
<feature type="transmembrane region" description="Helical" evidence="8">
    <location>
        <begin position="193"/>
        <end position="213"/>
    </location>
</feature>
<evidence type="ECO:0000313" key="11">
    <source>
        <dbReference type="Proteomes" id="UP000242243"/>
    </source>
</evidence>
<feature type="transmembrane region" description="Helical" evidence="8">
    <location>
        <begin position="12"/>
        <end position="33"/>
    </location>
</feature>
<keyword evidence="4" id="KW-1003">Cell membrane</keyword>
<feature type="transmembrane region" description="Helical" evidence="8">
    <location>
        <begin position="306"/>
        <end position="326"/>
    </location>
</feature>
<sequence length="333" mass="35576">MLATFKDLSIKQHLLLGISIFTVMFFVALRLGAKDVDIADVFFALFTDQKNEAVLVLRDIRIPREVGAVFVGAGMSVAGAIMQGMTRNPLADPGLLGLSAGAYLTLSLSVIFIPSASMLLTLVICFIGAALGALLVFGLTMAKKQPSVFRMVLAGASISTLLYAVSDGLGIYFNRSKDIASWTAGGLIGTQWTQLWTIAPFIILGIVVAMLFAKQLTVLSLNEDVAIGLGQHVTRTKIILFIIVIILSGAAVALVGNMTFLGLMVPHIVRGIIGHDYRYILPFSALYGAIFMLFADTLGRTLNAPFETPVAAIIAIIGLPFFLIIVRRGGQGL</sequence>
<dbReference type="Pfam" id="PF01032">
    <property type="entry name" value="FecCD"/>
    <property type="match status" value="1"/>
</dbReference>
<dbReference type="FunFam" id="1.10.3470.10:FF:000001">
    <property type="entry name" value="Vitamin B12 ABC transporter permease BtuC"/>
    <property type="match status" value="1"/>
</dbReference>
<reference evidence="9 12" key="2">
    <citation type="submission" date="2019-07" db="EMBL/GenBank/DDBJ databases">
        <title>Whole genome shotgun sequence of Halolactibacillus halophilus NBRC 100868.</title>
        <authorList>
            <person name="Hosoyama A."/>
            <person name="Uohara A."/>
            <person name="Ohji S."/>
            <person name="Ichikawa N."/>
        </authorList>
    </citation>
    <scope>NUCLEOTIDE SEQUENCE [LARGE SCALE GENOMIC DNA]</scope>
    <source>
        <strain evidence="9 12">NBRC 100868</strain>
    </source>
</reference>
<dbReference type="OrthoDB" id="9811721at2"/>
<feature type="transmembrane region" description="Helical" evidence="8">
    <location>
        <begin position="66"/>
        <end position="82"/>
    </location>
</feature>
<keyword evidence="12" id="KW-1185">Reference proteome</keyword>
<dbReference type="InterPro" id="IPR037294">
    <property type="entry name" value="ABC_BtuC-like"/>
</dbReference>
<evidence type="ECO:0000256" key="6">
    <source>
        <dbReference type="ARBA" id="ARBA00022989"/>
    </source>
</evidence>
<evidence type="ECO:0000256" key="4">
    <source>
        <dbReference type="ARBA" id="ARBA00022475"/>
    </source>
</evidence>
<evidence type="ECO:0000256" key="3">
    <source>
        <dbReference type="ARBA" id="ARBA00022448"/>
    </source>
</evidence>
<dbReference type="SUPFAM" id="SSF81345">
    <property type="entry name" value="ABC transporter involved in vitamin B12 uptake, BtuC"/>
    <property type="match status" value="1"/>
</dbReference>
<dbReference type="RefSeq" id="WP_089831971.1">
    <property type="nucleotide sequence ID" value="NZ_BJWI01000029.1"/>
</dbReference>
<keyword evidence="7 8" id="KW-0472">Membrane</keyword>
<feature type="transmembrane region" description="Helical" evidence="8">
    <location>
        <begin position="238"/>
        <end position="265"/>
    </location>
</feature>
<dbReference type="CDD" id="cd06550">
    <property type="entry name" value="TM_ABC_iron-siderophores_like"/>
    <property type="match status" value="1"/>
</dbReference>
<keyword evidence="5 8" id="KW-0812">Transmembrane</keyword>
<reference evidence="10 11" key="1">
    <citation type="submission" date="2016-10" db="EMBL/GenBank/DDBJ databases">
        <authorList>
            <person name="de Groot N.N."/>
        </authorList>
    </citation>
    <scope>NUCLEOTIDE SEQUENCE [LARGE SCALE GENOMIC DNA]</scope>
    <source>
        <strain evidence="10 11">DSM 17073</strain>
    </source>
</reference>
<evidence type="ECO:0000256" key="2">
    <source>
        <dbReference type="ARBA" id="ARBA00007935"/>
    </source>
</evidence>
<evidence type="ECO:0000256" key="5">
    <source>
        <dbReference type="ARBA" id="ARBA00022692"/>
    </source>
</evidence>
<dbReference type="GO" id="GO:0033214">
    <property type="term" value="P:siderophore-iron import into cell"/>
    <property type="evidence" value="ECO:0007669"/>
    <property type="project" value="TreeGrafter"/>
</dbReference>
<dbReference type="PANTHER" id="PTHR30472">
    <property type="entry name" value="FERRIC ENTEROBACTIN TRANSPORT SYSTEM PERMEASE PROTEIN"/>
    <property type="match status" value="1"/>
</dbReference>
<dbReference type="AlphaFoldDB" id="A0A1I5PX72"/>
<comment type="similarity">
    <text evidence="2">Belongs to the binding-protein-dependent transport system permease family. FecCD subfamily.</text>
</comment>
<dbReference type="PANTHER" id="PTHR30472:SF65">
    <property type="entry name" value="SIDEROPHORE TRANSPORT SYSTEM PERMEASE PROTEIN YFIZ-RELATED"/>
    <property type="match status" value="1"/>
</dbReference>
<dbReference type="EMBL" id="BJWI01000029">
    <property type="protein sequence ID" value="GEM02246.1"/>
    <property type="molecule type" value="Genomic_DNA"/>
</dbReference>
<feature type="transmembrane region" description="Helical" evidence="8">
    <location>
        <begin position="277"/>
        <end position="294"/>
    </location>
</feature>
<keyword evidence="6 8" id="KW-1133">Transmembrane helix</keyword>
<protein>
    <submittedName>
        <fullName evidence="9">Ferrichrome ABC transporter permease</fullName>
    </submittedName>
    <submittedName>
        <fullName evidence="10">Iron complex transport system permease protein</fullName>
    </submittedName>
</protein>